<organism evidence="7 8">
    <name type="scientific">Rhodanobacter panaciterrae</name>
    <dbReference type="NCBI Taxonomy" id="490572"/>
    <lineage>
        <taxon>Bacteria</taxon>
        <taxon>Pseudomonadati</taxon>
        <taxon>Pseudomonadota</taxon>
        <taxon>Gammaproteobacteria</taxon>
        <taxon>Lysobacterales</taxon>
        <taxon>Rhodanobacteraceae</taxon>
        <taxon>Rhodanobacter</taxon>
    </lineage>
</organism>
<feature type="transmembrane region" description="Helical" evidence="6">
    <location>
        <begin position="41"/>
        <end position="63"/>
    </location>
</feature>
<evidence type="ECO:0000256" key="4">
    <source>
        <dbReference type="ARBA" id="ARBA00022989"/>
    </source>
</evidence>
<dbReference type="PANTHER" id="PTHR39087">
    <property type="entry name" value="UPF0104 MEMBRANE PROTEIN MJ1595"/>
    <property type="match status" value="1"/>
</dbReference>
<keyword evidence="8" id="KW-1185">Reference proteome</keyword>
<feature type="transmembrane region" description="Helical" evidence="6">
    <location>
        <begin position="266"/>
        <end position="289"/>
    </location>
</feature>
<gene>
    <name evidence="7" type="ORF">GCM10008098_01530</name>
</gene>
<comment type="caution">
    <text evidence="7">The sequence shown here is derived from an EMBL/GenBank/DDBJ whole genome shotgun (WGS) entry which is preliminary data.</text>
</comment>
<comment type="subcellular location">
    <subcellularLocation>
        <location evidence="1">Cell membrane</location>
        <topology evidence="1">Multi-pass membrane protein</topology>
    </subcellularLocation>
</comment>
<evidence type="ECO:0000256" key="2">
    <source>
        <dbReference type="ARBA" id="ARBA00022475"/>
    </source>
</evidence>
<keyword evidence="2" id="KW-1003">Cell membrane</keyword>
<dbReference type="InterPro" id="IPR022791">
    <property type="entry name" value="L-PG_synthase/AglD"/>
</dbReference>
<dbReference type="PANTHER" id="PTHR39087:SF2">
    <property type="entry name" value="UPF0104 MEMBRANE PROTEIN MJ1595"/>
    <property type="match status" value="1"/>
</dbReference>
<evidence type="ECO:0000256" key="1">
    <source>
        <dbReference type="ARBA" id="ARBA00004651"/>
    </source>
</evidence>
<accession>A0ABQ2ZEL0</accession>
<evidence type="ECO:0000313" key="8">
    <source>
        <dbReference type="Proteomes" id="UP000621898"/>
    </source>
</evidence>
<keyword evidence="3 6" id="KW-0812">Transmembrane</keyword>
<evidence type="ECO:0008006" key="9">
    <source>
        <dbReference type="Google" id="ProtNLM"/>
    </source>
</evidence>
<protein>
    <recommendedName>
        <fullName evidence="9">Flippase-like domain-containing protein</fullName>
    </recommendedName>
</protein>
<dbReference type="Pfam" id="PF03706">
    <property type="entry name" value="LPG_synthase_TM"/>
    <property type="match status" value="1"/>
</dbReference>
<evidence type="ECO:0000256" key="5">
    <source>
        <dbReference type="ARBA" id="ARBA00023136"/>
    </source>
</evidence>
<keyword evidence="5 6" id="KW-0472">Membrane</keyword>
<feature type="transmembrane region" description="Helical" evidence="6">
    <location>
        <begin position="223"/>
        <end position="246"/>
    </location>
</feature>
<dbReference type="EMBL" id="BMXT01000001">
    <property type="protein sequence ID" value="GGY14431.1"/>
    <property type="molecule type" value="Genomic_DNA"/>
</dbReference>
<keyword evidence="4 6" id="KW-1133">Transmembrane helix</keyword>
<reference evidence="8" key="1">
    <citation type="journal article" date="2019" name="Int. J. Syst. Evol. Microbiol.">
        <title>The Global Catalogue of Microorganisms (GCM) 10K type strain sequencing project: providing services to taxonomists for standard genome sequencing and annotation.</title>
        <authorList>
            <consortium name="The Broad Institute Genomics Platform"/>
            <consortium name="The Broad Institute Genome Sequencing Center for Infectious Disease"/>
            <person name="Wu L."/>
            <person name="Ma J."/>
        </authorList>
    </citation>
    <scope>NUCLEOTIDE SEQUENCE [LARGE SCALE GENOMIC DNA]</scope>
    <source>
        <strain evidence="8">KCTC 22232</strain>
    </source>
</reference>
<evidence type="ECO:0000256" key="3">
    <source>
        <dbReference type="ARBA" id="ARBA00022692"/>
    </source>
</evidence>
<evidence type="ECO:0000256" key="6">
    <source>
        <dbReference type="SAM" id="Phobius"/>
    </source>
</evidence>
<feature type="transmembrane region" description="Helical" evidence="6">
    <location>
        <begin position="143"/>
        <end position="169"/>
    </location>
</feature>
<proteinExistence type="predicted"/>
<dbReference type="Proteomes" id="UP000621898">
    <property type="component" value="Unassembled WGS sequence"/>
</dbReference>
<name>A0ABQ2ZEL0_9GAMM</name>
<sequence>MRHRLRHLLVLLIVVVCVAATLRLFDWHAVAHALSRMRLGLLLAGTLPLLLAIFSLRGLRWLVVLGIKPNRRRFWQSFCANGAAAGLAALTPFQLGEIIKIRLIPDHHGSAWRLGASGFFVERLLDLSGVLGMGLCGLAMHFGFAWLAPLLLLLPLLAGLLFGLLTGHLHRLPSRLQPYLEALRHKQRIVQASLLTIVIWMLYAGLWWVAILAINVRLDFSQVCILLGGVMLAVVASMVPGGIGVAELGSRGIMLWLGASATDGDAIAIALRLLTPLIALAGLACLFVLHRQRNR</sequence>
<feature type="transmembrane region" description="Helical" evidence="6">
    <location>
        <begin position="189"/>
        <end position="211"/>
    </location>
</feature>
<evidence type="ECO:0000313" key="7">
    <source>
        <dbReference type="EMBL" id="GGY14431.1"/>
    </source>
</evidence>